<organism evidence="1 2">
    <name type="scientific">Liquorilactobacillus vini DSM 20605</name>
    <dbReference type="NCBI Taxonomy" id="1133569"/>
    <lineage>
        <taxon>Bacteria</taxon>
        <taxon>Bacillati</taxon>
        <taxon>Bacillota</taxon>
        <taxon>Bacilli</taxon>
        <taxon>Lactobacillales</taxon>
        <taxon>Lactobacillaceae</taxon>
        <taxon>Liquorilactobacillus</taxon>
    </lineage>
</organism>
<gene>
    <name evidence="1" type="ORF">FD21_GL001757</name>
</gene>
<dbReference type="STRING" id="1133569.FD21_GL001757"/>
<comment type="caution">
    <text evidence="1">The sequence shown here is derived from an EMBL/GenBank/DDBJ whole genome shotgun (WGS) entry which is preliminary data.</text>
</comment>
<dbReference type="SUPFAM" id="SSF51069">
    <property type="entry name" value="Carbonic anhydrase"/>
    <property type="match status" value="1"/>
</dbReference>
<protein>
    <submittedName>
        <fullName evidence="1">Uncharacterized protein</fullName>
    </submittedName>
</protein>
<keyword evidence="2" id="KW-1185">Reference proteome</keyword>
<reference evidence="1 2" key="1">
    <citation type="journal article" date="2015" name="Genome Announc.">
        <title>Expanding the biotechnology potential of lactobacilli through comparative genomics of 213 strains and associated genera.</title>
        <authorList>
            <person name="Sun Z."/>
            <person name="Harris H.M."/>
            <person name="McCann A."/>
            <person name="Guo C."/>
            <person name="Argimon S."/>
            <person name="Zhang W."/>
            <person name="Yang X."/>
            <person name="Jeffery I.B."/>
            <person name="Cooney J.C."/>
            <person name="Kagawa T.F."/>
            <person name="Liu W."/>
            <person name="Song Y."/>
            <person name="Salvetti E."/>
            <person name="Wrobel A."/>
            <person name="Rasinkangas P."/>
            <person name="Parkhill J."/>
            <person name="Rea M.C."/>
            <person name="O'Sullivan O."/>
            <person name="Ritari J."/>
            <person name="Douillard F.P."/>
            <person name="Paul Ross R."/>
            <person name="Yang R."/>
            <person name="Briner A.E."/>
            <person name="Felis G.E."/>
            <person name="de Vos W.M."/>
            <person name="Barrangou R."/>
            <person name="Klaenhammer T.R."/>
            <person name="Caufield P.W."/>
            <person name="Cui Y."/>
            <person name="Zhang H."/>
            <person name="O'Toole P.W."/>
        </authorList>
    </citation>
    <scope>NUCLEOTIDE SEQUENCE [LARGE SCALE GENOMIC DNA]</scope>
    <source>
        <strain evidence="1 2">DSM 20605</strain>
    </source>
</reference>
<evidence type="ECO:0000313" key="1">
    <source>
        <dbReference type="EMBL" id="KRM89374.1"/>
    </source>
</evidence>
<dbReference type="AlphaFoldDB" id="A0A0R2CC44"/>
<dbReference type="Gene3D" id="3.10.200.10">
    <property type="entry name" value="Alpha carbonic anhydrase"/>
    <property type="match status" value="1"/>
</dbReference>
<proteinExistence type="predicted"/>
<dbReference type="PATRIC" id="fig|1133569.4.peg.1902"/>
<dbReference type="EMBL" id="AYYX01000006">
    <property type="protein sequence ID" value="KRM89374.1"/>
    <property type="molecule type" value="Genomic_DNA"/>
</dbReference>
<dbReference type="RefSeq" id="WP_156397521.1">
    <property type="nucleotide sequence ID" value="NZ_AHYZ01000167.1"/>
</dbReference>
<dbReference type="Proteomes" id="UP000051576">
    <property type="component" value="Unassembled WGS sequence"/>
</dbReference>
<name>A0A0R2CC44_9LACO</name>
<evidence type="ECO:0000313" key="2">
    <source>
        <dbReference type="Proteomes" id="UP000051576"/>
    </source>
</evidence>
<sequence length="53" mass="6336">MTRGVEWWVFQRPLSAAKFQLQQLHQQFLQANARQVQPRSSRPIILYTEPNLK</sequence>
<accession>A0A0R2CC44</accession>
<dbReference type="InterPro" id="IPR036398">
    <property type="entry name" value="CA_dom_sf"/>
</dbReference>